<evidence type="ECO:0000313" key="1">
    <source>
        <dbReference type="EMBL" id="CAG8633537.1"/>
    </source>
</evidence>
<sequence>LDENVATTEAATTNVLDIEAANAAQTAATFDHENASTLLLKRNFLNGFKPVIFANTLDENIATTEAATTNLLEIEAANTAETAATFDHENAATVFAQL</sequence>
<accession>A0A9N9DF88</accession>
<organism evidence="1 2">
    <name type="scientific">Ambispora leptoticha</name>
    <dbReference type="NCBI Taxonomy" id="144679"/>
    <lineage>
        <taxon>Eukaryota</taxon>
        <taxon>Fungi</taxon>
        <taxon>Fungi incertae sedis</taxon>
        <taxon>Mucoromycota</taxon>
        <taxon>Glomeromycotina</taxon>
        <taxon>Glomeromycetes</taxon>
        <taxon>Archaeosporales</taxon>
        <taxon>Ambisporaceae</taxon>
        <taxon>Ambispora</taxon>
    </lineage>
</organism>
<dbReference type="EMBL" id="CAJVPS010007316">
    <property type="protein sequence ID" value="CAG8633537.1"/>
    <property type="molecule type" value="Genomic_DNA"/>
</dbReference>
<proteinExistence type="predicted"/>
<comment type="caution">
    <text evidence="1">The sequence shown here is derived from an EMBL/GenBank/DDBJ whole genome shotgun (WGS) entry which is preliminary data.</text>
</comment>
<name>A0A9N9DF88_9GLOM</name>
<protein>
    <submittedName>
        <fullName evidence="1">5662_t:CDS:1</fullName>
    </submittedName>
</protein>
<evidence type="ECO:0000313" key="2">
    <source>
        <dbReference type="Proteomes" id="UP000789508"/>
    </source>
</evidence>
<dbReference type="AlphaFoldDB" id="A0A9N9DF88"/>
<reference evidence="1" key="1">
    <citation type="submission" date="2021-06" db="EMBL/GenBank/DDBJ databases">
        <authorList>
            <person name="Kallberg Y."/>
            <person name="Tangrot J."/>
            <person name="Rosling A."/>
        </authorList>
    </citation>
    <scope>NUCLEOTIDE SEQUENCE</scope>
    <source>
        <strain evidence="1">FL130A</strain>
    </source>
</reference>
<dbReference type="Proteomes" id="UP000789508">
    <property type="component" value="Unassembled WGS sequence"/>
</dbReference>
<keyword evidence="2" id="KW-1185">Reference proteome</keyword>
<gene>
    <name evidence="1" type="ORF">ALEPTO_LOCUS9447</name>
</gene>
<feature type="non-terminal residue" evidence="1">
    <location>
        <position position="1"/>
    </location>
</feature>